<evidence type="ECO:0000259" key="6">
    <source>
        <dbReference type="PROSITE" id="PS51770"/>
    </source>
</evidence>
<dbReference type="GO" id="GO:0016853">
    <property type="term" value="F:isomerase activity"/>
    <property type="evidence" value="ECO:0007669"/>
    <property type="project" value="UniProtKB-KW"/>
</dbReference>
<dbReference type="InterPro" id="IPR033120">
    <property type="entry name" value="HOTDOG_ACOT"/>
</dbReference>
<sequence length="442" mass="48413">MSNQTWLEYLERQAAASSQPLSSSSSSSSGSAAPTPDAQAASERLTTLMSRPKRMHSSYIELLLPFSSSSSLLEEYIATSGKIRLGKVFEALDSLAGDISYKHVLGGRPSSGDEAVPIFLVTAAVDRLDLVGTEHLRVDRDYRLSGLPIYVGSSSMEVLVVIDELPAHDAAPGTAAKTVMSGRFTMVAMNGVTKRSQRIPPLEVVEDDERQLFEFGRSHKDRKRSEVETSLQRVPPSQGEAGELHGRWLEDQRVLEEQVKGSGAFTGRDVKQDVEVVPAGKTRLTSTQHIHPQSANIHKRLFGGFIMRQAYELAWMVGATFAHAPVNFLALDALSFHSPVPIGAILCMTSQIDYTTTTTTLAAGQEERTVAAISVLVETIDVETGERKKTNTFDFSFDLGAGERKRRVSPQTYQEAMRWIEGKRRVQLGLELRGLYGKGEGA</sequence>
<dbReference type="PROSITE" id="PS51770">
    <property type="entry name" value="HOTDOG_ACOT"/>
    <property type="match status" value="2"/>
</dbReference>
<dbReference type="GO" id="GO:0006637">
    <property type="term" value="P:acyl-CoA metabolic process"/>
    <property type="evidence" value="ECO:0007669"/>
    <property type="project" value="TreeGrafter"/>
</dbReference>
<keyword evidence="8" id="KW-1185">Reference proteome</keyword>
<evidence type="ECO:0000256" key="2">
    <source>
        <dbReference type="ARBA" id="ARBA00022737"/>
    </source>
</evidence>
<feature type="region of interest" description="Disordered" evidence="5">
    <location>
        <begin position="15"/>
        <end position="41"/>
    </location>
</feature>
<evidence type="ECO:0000256" key="3">
    <source>
        <dbReference type="ARBA" id="ARBA00022801"/>
    </source>
</evidence>
<dbReference type="RefSeq" id="XP_025365663.1">
    <property type="nucleotide sequence ID" value="XM_025504247.1"/>
</dbReference>
<feature type="domain" description="HotDog ACOT-type" evidence="6">
    <location>
        <begin position="62"/>
        <end position="192"/>
    </location>
</feature>
<dbReference type="EMBL" id="KZ819662">
    <property type="protein sequence ID" value="PWN31051.1"/>
    <property type="molecule type" value="Genomic_DNA"/>
</dbReference>
<evidence type="ECO:0000256" key="5">
    <source>
        <dbReference type="SAM" id="MobiDB-lite"/>
    </source>
</evidence>
<dbReference type="AlphaFoldDB" id="A0A316V3D9"/>
<feature type="region of interest" description="Disordered" evidence="5">
    <location>
        <begin position="218"/>
        <end position="245"/>
    </location>
</feature>
<keyword evidence="7" id="KW-0413">Isomerase</keyword>
<dbReference type="STRING" id="1569628.A0A316V3D9"/>
<evidence type="ECO:0000256" key="4">
    <source>
        <dbReference type="ARBA" id="ARBA00022946"/>
    </source>
</evidence>
<dbReference type="PANTHER" id="PTHR12655">
    <property type="entry name" value="ACYL-COA THIOESTERASE"/>
    <property type="match status" value="1"/>
</dbReference>
<evidence type="ECO:0000256" key="1">
    <source>
        <dbReference type="ARBA" id="ARBA00010458"/>
    </source>
</evidence>
<reference evidence="7 8" key="1">
    <citation type="journal article" date="2018" name="Mol. Biol. Evol.">
        <title>Broad Genomic Sampling Reveals a Smut Pathogenic Ancestry of the Fungal Clade Ustilaginomycotina.</title>
        <authorList>
            <person name="Kijpornyongpan T."/>
            <person name="Mondo S.J."/>
            <person name="Barry K."/>
            <person name="Sandor L."/>
            <person name="Lee J."/>
            <person name="Lipzen A."/>
            <person name="Pangilinan J."/>
            <person name="LaButti K."/>
            <person name="Hainaut M."/>
            <person name="Henrissat B."/>
            <person name="Grigoriev I.V."/>
            <person name="Spatafora J.W."/>
            <person name="Aime M.C."/>
        </authorList>
    </citation>
    <scope>NUCLEOTIDE SEQUENCE [LARGE SCALE GENOMIC DNA]</scope>
    <source>
        <strain evidence="7 8">MCA 5214</strain>
    </source>
</reference>
<name>A0A316V3D9_9BASI</name>
<proteinExistence type="inferred from homology"/>
<accession>A0A316V3D9</accession>
<keyword evidence="2" id="KW-0677">Repeat</keyword>
<dbReference type="GeneID" id="37026070"/>
<dbReference type="OrthoDB" id="331699at2759"/>
<comment type="similarity">
    <text evidence="1">Belongs to the acyl coenzyme A hydrolase family.</text>
</comment>
<protein>
    <submittedName>
        <fullName evidence="7">Thioesterase/thiol ester dehydrase-isomerase</fullName>
    </submittedName>
</protein>
<dbReference type="SUPFAM" id="SSF54637">
    <property type="entry name" value="Thioesterase/thiol ester dehydrase-isomerase"/>
    <property type="match status" value="2"/>
</dbReference>
<evidence type="ECO:0000313" key="8">
    <source>
        <dbReference type="Proteomes" id="UP000245884"/>
    </source>
</evidence>
<feature type="domain" description="HotDog ACOT-type" evidence="6">
    <location>
        <begin position="280"/>
        <end position="403"/>
    </location>
</feature>
<dbReference type="Proteomes" id="UP000245884">
    <property type="component" value="Unassembled WGS sequence"/>
</dbReference>
<evidence type="ECO:0000313" key="7">
    <source>
        <dbReference type="EMBL" id="PWN31051.1"/>
    </source>
</evidence>
<dbReference type="PANTHER" id="PTHR12655:SF0">
    <property type="entry name" value="ACYL-COENZYME A THIOESTERASE 9, MITOCHONDRIAL"/>
    <property type="match status" value="1"/>
</dbReference>
<dbReference type="CDD" id="cd03442">
    <property type="entry name" value="BFIT_BACH"/>
    <property type="match status" value="1"/>
</dbReference>
<dbReference type="GO" id="GO:0005739">
    <property type="term" value="C:mitochondrion"/>
    <property type="evidence" value="ECO:0007669"/>
    <property type="project" value="TreeGrafter"/>
</dbReference>
<dbReference type="GO" id="GO:0047617">
    <property type="term" value="F:fatty acyl-CoA hydrolase activity"/>
    <property type="evidence" value="ECO:0007669"/>
    <property type="project" value="TreeGrafter"/>
</dbReference>
<feature type="compositionally biased region" description="Basic and acidic residues" evidence="5">
    <location>
        <begin position="218"/>
        <end position="227"/>
    </location>
</feature>
<keyword evidence="3" id="KW-0378">Hydrolase</keyword>
<organism evidence="7 8">
    <name type="scientific">Jaminaea rosea</name>
    <dbReference type="NCBI Taxonomy" id="1569628"/>
    <lineage>
        <taxon>Eukaryota</taxon>
        <taxon>Fungi</taxon>
        <taxon>Dikarya</taxon>
        <taxon>Basidiomycota</taxon>
        <taxon>Ustilaginomycotina</taxon>
        <taxon>Exobasidiomycetes</taxon>
        <taxon>Microstromatales</taxon>
        <taxon>Microstromatales incertae sedis</taxon>
        <taxon>Jaminaea</taxon>
    </lineage>
</organism>
<feature type="compositionally biased region" description="Low complexity" evidence="5">
    <location>
        <begin position="15"/>
        <end position="33"/>
    </location>
</feature>
<gene>
    <name evidence="7" type="ORF">BDZ90DRAFT_215760</name>
</gene>
<dbReference type="Gene3D" id="3.10.129.10">
    <property type="entry name" value="Hotdog Thioesterase"/>
    <property type="match status" value="2"/>
</dbReference>
<dbReference type="InterPro" id="IPR029069">
    <property type="entry name" value="HotDog_dom_sf"/>
</dbReference>
<keyword evidence="4" id="KW-0809">Transit peptide</keyword>